<accession>A0A8A4TG05</accession>
<dbReference type="RefSeq" id="WP_237377368.1">
    <property type="nucleotide sequence ID" value="NZ_CP071793.1"/>
</dbReference>
<proteinExistence type="predicted"/>
<dbReference type="KEGG" id="scor:J3U87_19090"/>
<gene>
    <name evidence="1" type="ORF">J3U87_19090</name>
</gene>
<protein>
    <submittedName>
        <fullName evidence="1">Uncharacterized protein</fullName>
    </submittedName>
</protein>
<keyword evidence="2" id="KW-1185">Reference proteome</keyword>
<reference evidence="1" key="1">
    <citation type="submission" date="2021-03" db="EMBL/GenBank/DDBJ databases">
        <title>Acanthopleuribacteraceae sp. M133.</title>
        <authorList>
            <person name="Wang G."/>
        </authorList>
    </citation>
    <scope>NUCLEOTIDE SEQUENCE</scope>
    <source>
        <strain evidence="1">M133</strain>
    </source>
</reference>
<evidence type="ECO:0000313" key="2">
    <source>
        <dbReference type="Proteomes" id="UP000663929"/>
    </source>
</evidence>
<name>A0A8A4TG05_SULCO</name>
<organism evidence="1 2">
    <name type="scientific">Sulfidibacter corallicola</name>
    <dbReference type="NCBI Taxonomy" id="2818388"/>
    <lineage>
        <taxon>Bacteria</taxon>
        <taxon>Pseudomonadati</taxon>
        <taxon>Acidobacteriota</taxon>
        <taxon>Holophagae</taxon>
        <taxon>Acanthopleuribacterales</taxon>
        <taxon>Acanthopleuribacteraceae</taxon>
        <taxon>Sulfidibacter</taxon>
    </lineage>
</organism>
<dbReference type="Proteomes" id="UP000663929">
    <property type="component" value="Chromosome"/>
</dbReference>
<evidence type="ECO:0000313" key="1">
    <source>
        <dbReference type="EMBL" id="QTD47701.1"/>
    </source>
</evidence>
<dbReference type="EMBL" id="CP071793">
    <property type="protein sequence ID" value="QTD47701.1"/>
    <property type="molecule type" value="Genomic_DNA"/>
</dbReference>
<sequence>MNLEIKCPECGKTSTIALAKVPLGKLKTTCNSCKNQFFMDKGQSLNCQILSNENGNQDLEGYPDTGWKVDHPICQGIEYDLAGLGGLVRSGLVTEATRILPPAATQYMEARHLKPLKKFFDQKEKMDSRAH</sequence>
<dbReference type="AlphaFoldDB" id="A0A8A4TG05"/>